<dbReference type="CDD" id="cd16444">
    <property type="entry name" value="LipB"/>
    <property type="match status" value="1"/>
</dbReference>
<evidence type="ECO:0000259" key="10">
    <source>
        <dbReference type="PROSITE" id="PS51733"/>
    </source>
</evidence>
<comment type="catalytic activity">
    <reaction evidence="5 6">
        <text>octanoyl-[ACP] + L-lysyl-[protein] = N(6)-octanoyl-L-lysyl-[protein] + holo-[ACP] + H(+)</text>
        <dbReference type="Rhea" id="RHEA:17665"/>
        <dbReference type="Rhea" id="RHEA-COMP:9636"/>
        <dbReference type="Rhea" id="RHEA-COMP:9685"/>
        <dbReference type="Rhea" id="RHEA-COMP:9752"/>
        <dbReference type="Rhea" id="RHEA-COMP:9928"/>
        <dbReference type="ChEBI" id="CHEBI:15378"/>
        <dbReference type="ChEBI" id="CHEBI:29969"/>
        <dbReference type="ChEBI" id="CHEBI:64479"/>
        <dbReference type="ChEBI" id="CHEBI:78463"/>
        <dbReference type="ChEBI" id="CHEBI:78809"/>
        <dbReference type="EC" id="2.3.1.181"/>
    </reaction>
</comment>
<evidence type="ECO:0000256" key="4">
    <source>
        <dbReference type="ARBA" id="ARBA00024732"/>
    </source>
</evidence>
<proteinExistence type="inferred from homology"/>
<dbReference type="InterPro" id="IPR020605">
    <property type="entry name" value="Octanoyltransferase_CS"/>
</dbReference>
<evidence type="ECO:0000256" key="9">
    <source>
        <dbReference type="PIRSR" id="PIRSR016262-3"/>
    </source>
</evidence>
<evidence type="ECO:0000256" key="7">
    <source>
        <dbReference type="PIRSR" id="PIRSR016262-1"/>
    </source>
</evidence>
<dbReference type="EC" id="2.3.1.181" evidence="5 6"/>
<comment type="pathway">
    <text evidence="1 5 6">Protein modification; protein lipoylation via endogenous pathway; protein N(6)-(lipoyl)lysine from octanoyl-[acyl-carrier-protein]: step 1/2.</text>
</comment>
<dbReference type="PROSITE" id="PS51733">
    <property type="entry name" value="BPL_LPL_CATALYTIC"/>
    <property type="match status" value="1"/>
</dbReference>
<comment type="subcellular location">
    <subcellularLocation>
        <location evidence="5">Cytoplasm</location>
    </subcellularLocation>
</comment>
<dbReference type="Pfam" id="PF21948">
    <property type="entry name" value="LplA-B_cat"/>
    <property type="match status" value="1"/>
</dbReference>
<feature type="domain" description="BPL/LPL catalytic" evidence="10">
    <location>
        <begin position="34"/>
        <end position="216"/>
    </location>
</feature>
<dbReference type="EMBL" id="QMQA01000094">
    <property type="protein sequence ID" value="RLE13471.1"/>
    <property type="molecule type" value="Genomic_DNA"/>
</dbReference>
<dbReference type="AlphaFoldDB" id="A0A662DGQ5"/>
<dbReference type="InterPro" id="IPR000544">
    <property type="entry name" value="Octanoyltransferase"/>
</dbReference>
<dbReference type="GO" id="GO:0033819">
    <property type="term" value="F:lipoyl(octanoyl) transferase activity"/>
    <property type="evidence" value="ECO:0007669"/>
    <property type="project" value="UniProtKB-EC"/>
</dbReference>
<evidence type="ECO:0000313" key="11">
    <source>
        <dbReference type="EMBL" id="RLE13471.1"/>
    </source>
</evidence>
<keyword evidence="5" id="KW-0963">Cytoplasm</keyword>
<evidence type="ECO:0000256" key="6">
    <source>
        <dbReference type="PIRNR" id="PIRNR016262"/>
    </source>
</evidence>
<dbReference type="InterPro" id="IPR045864">
    <property type="entry name" value="aa-tRNA-synth_II/BPL/LPL"/>
</dbReference>
<dbReference type="PANTHER" id="PTHR10993:SF7">
    <property type="entry name" value="LIPOYLTRANSFERASE 2, MITOCHONDRIAL-RELATED"/>
    <property type="match status" value="1"/>
</dbReference>
<keyword evidence="2 5" id="KW-0808">Transferase</keyword>
<gene>
    <name evidence="5" type="primary">lipB</name>
    <name evidence="11" type="ORF">DRJ04_04280</name>
</gene>
<organism evidence="11 12">
    <name type="scientific">Aerophobetes bacterium</name>
    <dbReference type="NCBI Taxonomy" id="2030807"/>
    <lineage>
        <taxon>Bacteria</taxon>
        <taxon>Candidatus Aerophobota</taxon>
    </lineage>
</organism>
<feature type="binding site" evidence="5 8">
    <location>
        <begin position="79"/>
        <end position="86"/>
    </location>
    <ligand>
        <name>substrate</name>
    </ligand>
</feature>
<dbReference type="Proteomes" id="UP000280417">
    <property type="component" value="Unassembled WGS sequence"/>
</dbReference>
<feature type="active site" description="Acyl-thioester intermediate" evidence="5 7">
    <location>
        <position position="177"/>
    </location>
</feature>
<dbReference type="NCBIfam" id="TIGR00214">
    <property type="entry name" value="lipB"/>
    <property type="match status" value="1"/>
</dbReference>
<dbReference type="GO" id="GO:0005737">
    <property type="term" value="C:cytoplasm"/>
    <property type="evidence" value="ECO:0007669"/>
    <property type="project" value="UniProtKB-SubCell"/>
</dbReference>
<dbReference type="HAMAP" id="MF_00013">
    <property type="entry name" value="LipB"/>
    <property type="match status" value="1"/>
</dbReference>
<dbReference type="PROSITE" id="PS01313">
    <property type="entry name" value="LIPB"/>
    <property type="match status" value="1"/>
</dbReference>
<accession>A0A662DGQ5</accession>
<dbReference type="SUPFAM" id="SSF55681">
    <property type="entry name" value="Class II aaRS and biotin synthetases"/>
    <property type="match status" value="1"/>
</dbReference>
<dbReference type="PIRSF" id="PIRSF016262">
    <property type="entry name" value="LPLase"/>
    <property type="match status" value="1"/>
</dbReference>
<comment type="function">
    <text evidence="4 5 6">Catalyzes the transfer of endogenously produced octanoic acid from octanoyl-acyl-carrier-protein onto the lipoyl domains of lipoate-dependent enzymes. Lipoyl-ACP can also act as a substrate although octanoyl-ACP is likely to be the physiological substrate.</text>
</comment>
<dbReference type="NCBIfam" id="NF010925">
    <property type="entry name" value="PRK14345.1"/>
    <property type="match status" value="1"/>
</dbReference>
<dbReference type="Gene3D" id="3.30.930.10">
    <property type="entry name" value="Bira Bifunctional Protein, Domain 2"/>
    <property type="match status" value="1"/>
</dbReference>
<sequence>MDDNICLAVKLGLIDYKEALRLQEEIFQGKKEKRLKEDVLILLEHPPTITVGKKGSLKEILVDKLELEQRGIFIYEIGRGGKVTYHGPGQIVGYPILDLVKYNKDLHLYLRQLEEVIIRCLRGFGILAQRRKELTGVWVKDKKIASIGIQVKNWISMHGFALNVNCALDYFNLIQPCGMEPEVMTSLTAILKKDVKIEEVKESLISNFAKIFSLKMERISLSTLREKLTIKLFIHKS</sequence>
<evidence type="ECO:0000313" key="12">
    <source>
        <dbReference type="Proteomes" id="UP000280417"/>
    </source>
</evidence>
<keyword evidence="3 5" id="KW-0012">Acyltransferase</keyword>
<evidence type="ECO:0000256" key="5">
    <source>
        <dbReference type="HAMAP-Rule" id="MF_00013"/>
    </source>
</evidence>
<dbReference type="GO" id="GO:0009249">
    <property type="term" value="P:protein lipoylation"/>
    <property type="evidence" value="ECO:0007669"/>
    <property type="project" value="InterPro"/>
</dbReference>
<feature type="site" description="Lowers pKa of active site Cys" evidence="5 9">
    <location>
        <position position="143"/>
    </location>
</feature>
<protein>
    <recommendedName>
        <fullName evidence="5 6">Octanoyltransferase</fullName>
        <ecNumber evidence="5 6">2.3.1.181</ecNumber>
    </recommendedName>
    <alternativeName>
        <fullName evidence="5">Lipoate-protein ligase B</fullName>
    </alternativeName>
    <alternativeName>
        <fullName evidence="5">Lipoyl/octanoyl transferase</fullName>
    </alternativeName>
    <alternativeName>
        <fullName evidence="5">Octanoyl-[acyl-carrier-protein]-protein N-octanoyltransferase</fullName>
    </alternativeName>
</protein>
<dbReference type="PANTHER" id="PTHR10993">
    <property type="entry name" value="OCTANOYLTRANSFERASE"/>
    <property type="match status" value="1"/>
</dbReference>
<evidence type="ECO:0000256" key="3">
    <source>
        <dbReference type="ARBA" id="ARBA00023315"/>
    </source>
</evidence>
<evidence type="ECO:0000256" key="8">
    <source>
        <dbReference type="PIRSR" id="PIRSR016262-2"/>
    </source>
</evidence>
<reference evidence="11 12" key="1">
    <citation type="submission" date="2018-06" db="EMBL/GenBank/DDBJ databases">
        <title>Extensive metabolic versatility and redundancy in microbially diverse, dynamic hydrothermal sediments.</title>
        <authorList>
            <person name="Dombrowski N."/>
            <person name="Teske A."/>
            <person name="Baker B.J."/>
        </authorList>
    </citation>
    <scope>NUCLEOTIDE SEQUENCE [LARGE SCALE GENOMIC DNA]</scope>
    <source>
        <strain evidence="11">B3_G15</strain>
    </source>
</reference>
<dbReference type="UniPathway" id="UPA00538">
    <property type="reaction ID" value="UER00592"/>
</dbReference>
<feature type="binding site" evidence="5 8">
    <location>
        <begin position="146"/>
        <end position="148"/>
    </location>
    <ligand>
        <name>substrate</name>
    </ligand>
</feature>
<dbReference type="InterPro" id="IPR004143">
    <property type="entry name" value="BPL_LPL_catalytic"/>
</dbReference>
<evidence type="ECO:0000256" key="2">
    <source>
        <dbReference type="ARBA" id="ARBA00022679"/>
    </source>
</evidence>
<comment type="caution">
    <text evidence="11">The sequence shown here is derived from an EMBL/GenBank/DDBJ whole genome shotgun (WGS) entry which is preliminary data.</text>
</comment>
<name>A0A662DGQ5_UNCAE</name>
<evidence type="ECO:0000256" key="1">
    <source>
        <dbReference type="ARBA" id="ARBA00004821"/>
    </source>
</evidence>
<comment type="similarity">
    <text evidence="5 6">Belongs to the LipB family.</text>
</comment>
<feature type="binding site" evidence="5 8">
    <location>
        <begin position="159"/>
        <end position="161"/>
    </location>
    <ligand>
        <name>substrate</name>
    </ligand>
</feature>
<comment type="miscellaneous">
    <text evidence="5">In the reaction, the free carboxyl group of octanoic acid is attached via an amide linkage to the epsilon-amino group of a specific lysine residue of lipoyl domains of lipoate-dependent enzymes.</text>
</comment>